<dbReference type="GO" id="GO:0061799">
    <property type="term" value="F:cyclic pyranopterin monophosphate synthase activity"/>
    <property type="evidence" value="ECO:0007669"/>
    <property type="project" value="TreeGrafter"/>
</dbReference>
<dbReference type="GO" id="GO:0051539">
    <property type="term" value="F:4 iron, 4 sulfur cluster binding"/>
    <property type="evidence" value="ECO:0007669"/>
    <property type="project" value="UniProtKB-KW"/>
</dbReference>
<dbReference type="GO" id="GO:0046872">
    <property type="term" value="F:metal ion binding"/>
    <property type="evidence" value="ECO:0007669"/>
    <property type="project" value="UniProtKB-KW"/>
</dbReference>
<evidence type="ECO:0000256" key="11">
    <source>
        <dbReference type="ARBA" id="ARBA00023239"/>
    </source>
</evidence>
<dbReference type="PANTHER" id="PTHR22960">
    <property type="entry name" value="MOLYBDOPTERIN COFACTOR SYNTHESIS PROTEIN A"/>
    <property type="match status" value="1"/>
</dbReference>
<evidence type="ECO:0000256" key="7">
    <source>
        <dbReference type="ARBA" id="ARBA00023004"/>
    </source>
</evidence>
<keyword evidence="10" id="KW-0501">Molybdenum cofactor biosynthesis</keyword>
<dbReference type="EC" id="4.1.99.22" evidence="2"/>
<dbReference type="PROSITE" id="PS51918">
    <property type="entry name" value="RADICAL_SAM"/>
    <property type="match status" value="1"/>
</dbReference>
<evidence type="ECO:0000256" key="12">
    <source>
        <dbReference type="ARBA" id="ARBA00048697"/>
    </source>
</evidence>
<evidence type="ECO:0000256" key="6">
    <source>
        <dbReference type="ARBA" id="ARBA00022741"/>
    </source>
</evidence>
<keyword evidence="8" id="KW-0411">Iron-sulfur</keyword>
<keyword evidence="5" id="KW-0479">Metal-binding</keyword>
<dbReference type="InterPro" id="IPR040064">
    <property type="entry name" value="MoaA-like"/>
</dbReference>
<dbReference type="SMART" id="SM00729">
    <property type="entry name" value="Elp3"/>
    <property type="match status" value="1"/>
</dbReference>
<comment type="catalytic activity">
    <reaction evidence="12">
        <text>GTP + AH2 + S-adenosyl-L-methionine = (8S)-3',8-cyclo-7,8-dihydroguanosine 5'-triphosphate + 5'-deoxyadenosine + L-methionine + A + H(+)</text>
        <dbReference type="Rhea" id="RHEA:49576"/>
        <dbReference type="ChEBI" id="CHEBI:13193"/>
        <dbReference type="ChEBI" id="CHEBI:15378"/>
        <dbReference type="ChEBI" id="CHEBI:17319"/>
        <dbReference type="ChEBI" id="CHEBI:17499"/>
        <dbReference type="ChEBI" id="CHEBI:37565"/>
        <dbReference type="ChEBI" id="CHEBI:57844"/>
        <dbReference type="ChEBI" id="CHEBI:59789"/>
        <dbReference type="ChEBI" id="CHEBI:131766"/>
        <dbReference type="EC" id="4.1.99.22"/>
    </reaction>
</comment>
<accession>A0A252F316</accession>
<sequence length="320" mass="35155">MKDGYGRTIDYLRISITDRCNLRCTYCMPEEGIPCLAHGDILTYEEIETICRAMAQIGLKHVRITGGEPLVRRQCWRLVKKLRRVPGLQTVTLTTNGILLEEQAQQLVAAGLDGVNISLDTLDAAVYRSITRCGDVSRVLAGLEQMQKYPQVTVKLNCVLGGVQWEQTAVAVAGLAKRCPVHVRFIERMPLAEEDTQSCAQDDVLAALEAVYGAAQPCEKPMGFGPSTYVQFAGFLGKVGFISAVSHKFCADCNRIRLTADGKLRLCLQSDRMVDLRALVRGGRTAELISTVQEALKEKPQAHCFEQRGIETACMSCIGG</sequence>
<dbReference type="UniPathway" id="UPA00344"/>
<keyword evidence="6" id="KW-0547">Nucleotide-binding</keyword>
<comment type="caution">
    <text evidence="14">The sequence shown here is derived from an EMBL/GenBank/DDBJ whole genome shotgun (WGS) entry which is preliminary data.</text>
</comment>
<name>A0A252F316_9FIRM</name>
<evidence type="ECO:0000256" key="9">
    <source>
        <dbReference type="ARBA" id="ARBA00023134"/>
    </source>
</evidence>
<dbReference type="SUPFAM" id="SSF102114">
    <property type="entry name" value="Radical SAM enzymes"/>
    <property type="match status" value="1"/>
</dbReference>
<dbReference type="Pfam" id="PF06463">
    <property type="entry name" value="Mob_synth_C"/>
    <property type="match status" value="1"/>
</dbReference>
<evidence type="ECO:0000256" key="10">
    <source>
        <dbReference type="ARBA" id="ARBA00023150"/>
    </source>
</evidence>
<keyword evidence="11" id="KW-0456">Lyase</keyword>
<dbReference type="InterPro" id="IPR050105">
    <property type="entry name" value="MoCo_biosynth_MoaA/MoaC"/>
</dbReference>
<dbReference type="Proteomes" id="UP000194903">
    <property type="component" value="Unassembled WGS sequence"/>
</dbReference>
<dbReference type="AlphaFoldDB" id="A0A252F316"/>
<protein>
    <recommendedName>
        <fullName evidence="2">GTP 3',8-cyclase</fullName>
        <ecNumber evidence="2">4.1.99.22</ecNumber>
    </recommendedName>
</protein>
<dbReference type="SFLD" id="SFLDG01386">
    <property type="entry name" value="main_SPASM_domain-containing"/>
    <property type="match status" value="1"/>
</dbReference>
<evidence type="ECO:0000256" key="8">
    <source>
        <dbReference type="ARBA" id="ARBA00023014"/>
    </source>
</evidence>
<dbReference type="CDD" id="cd01335">
    <property type="entry name" value="Radical_SAM"/>
    <property type="match status" value="1"/>
</dbReference>
<dbReference type="Pfam" id="PF04055">
    <property type="entry name" value="Radical_SAM"/>
    <property type="match status" value="1"/>
</dbReference>
<keyword evidence="15" id="KW-1185">Reference proteome</keyword>
<dbReference type="InterPro" id="IPR013483">
    <property type="entry name" value="MoaA"/>
</dbReference>
<dbReference type="CDD" id="cd21117">
    <property type="entry name" value="Twitch_MoaA"/>
    <property type="match status" value="1"/>
</dbReference>
<dbReference type="NCBIfam" id="TIGR02666">
    <property type="entry name" value="moaA"/>
    <property type="match status" value="1"/>
</dbReference>
<dbReference type="GO" id="GO:0005525">
    <property type="term" value="F:GTP binding"/>
    <property type="evidence" value="ECO:0007669"/>
    <property type="project" value="UniProtKB-KW"/>
</dbReference>
<evidence type="ECO:0000313" key="15">
    <source>
        <dbReference type="Proteomes" id="UP000194903"/>
    </source>
</evidence>
<dbReference type="PANTHER" id="PTHR22960:SF0">
    <property type="entry name" value="MOLYBDENUM COFACTOR BIOSYNTHESIS PROTEIN 1"/>
    <property type="match status" value="1"/>
</dbReference>
<organism evidence="14 15">
    <name type="scientific">Butyricicoccus porcorum</name>
    <dbReference type="NCBI Taxonomy" id="1945634"/>
    <lineage>
        <taxon>Bacteria</taxon>
        <taxon>Bacillati</taxon>
        <taxon>Bacillota</taxon>
        <taxon>Clostridia</taxon>
        <taxon>Eubacteriales</taxon>
        <taxon>Butyricicoccaceae</taxon>
        <taxon>Butyricicoccus</taxon>
    </lineage>
</organism>
<dbReference type="InterPro" id="IPR013785">
    <property type="entry name" value="Aldolase_TIM"/>
</dbReference>
<evidence type="ECO:0000256" key="3">
    <source>
        <dbReference type="ARBA" id="ARBA00022485"/>
    </source>
</evidence>
<dbReference type="OrthoDB" id="9763993at2"/>
<reference evidence="14 15" key="1">
    <citation type="submission" date="2017-05" db="EMBL/GenBank/DDBJ databases">
        <title>Butyricicoccus porcorum sp. nov. a butyrate-producing bacterium from the swine intestinal tract.</title>
        <authorList>
            <person name="Trachsel J."/>
            <person name="Humphrey S."/>
            <person name="Allen H.K."/>
        </authorList>
    </citation>
    <scope>NUCLEOTIDE SEQUENCE [LARGE SCALE GENOMIC DNA]</scope>
    <source>
        <strain evidence="14">BB10</strain>
    </source>
</reference>
<dbReference type="SFLD" id="SFLDG01383">
    <property type="entry name" value="cyclic_pyranopterin_phosphate"/>
    <property type="match status" value="1"/>
</dbReference>
<dbReference type="GO" id="GO:0006777">
    <property type="term" value="P:Mo-molybdopterin cofactor biosynthetic process"/>
    <property type="evidence" value="ECO:0007669"/>
    <property type="project" value="UniProtKB-KW"/>
</dbReference>
<dbReference type="RefSeq" id="WP_087020176.1">
    <property type="nucleotide sequence ID" value="NZ_NHOC01000007.1"/>
</dbReference>
<dbReference type="SFLD" id="SFLDS00029">
    <property type="entry name" value="Radical_SAM"/>
    <property type="match status" value="1"/>
</dbReference>
<evidence type="ECO:0000256" key="2">
    <source>
        <dbReference type="ARBA" id="ARBA00012167"/>
    </source>
</evidence>
<keyword evidence="7" id="KW-0408">Iron</keyword>
<gene>
    <name evidence="14" type="ORF">CBW42_08855</name>
</gene>
<keyword evidence="9" id="KW-0342">GTP-binding</keyword>
<dbReference type="Gene3D" id="3.20.20.70">
    <property type="entry name" value="Aldolase class I"/>
    <property type="match status" value="1"/>
</dbReference>
<dbReference type="InterPro" id="IPR006638">
    <property type="entry name" value="Elp3/MiaA/NifB-like_rSAM"/>
</dbReference>
<keyword evidence="4" id="KW-0949">S-adenosyl-L-methionine</keyword>
<dbReference type="EMBL" id="NHOC01000007">
    <property type="protein sequence ID" value="OUM20156.1"/>
    <property type="molecule type" value="Genomic_DNA"/>
</dbReference>
<dbReference type="InterPro" id="IPR007197">
    <property type="entry name" value="rSAM"/>
</dbReference>
<dbReference type="InterPro" id="IPR000385">
    <property type="entry name" value="MoaA_NifB_PqqE_Fe-S-bd_CS"/>
</dbReference>
<proteinExistence type="predicted"/>
<dbReference type="InterPro" id="IPR010505">
    <property type="entry name" value="MoaA_twitch"/>
</dbReference>
<evidence type="ECO:0000256" key="5">
    <source>
        <dbReference type="ARBA" id="ARBA00022723"/>
    </source>
</evidence>
<evidence type="ECO:0000256" key="1">
    <source>
        <dbReference type="ARBA" id="ARBA00001966"/>
    </source>
</evidence>
<dbReference type="PROSITE" id="PS01305">
    <property type="entry name" value="MOAA_NIFB_PQQE"/>
    <property type="match status" value="1"/>
</dbReference>
<comment type="cofactor">
    <cofactor evidence="1">
        <name>[4Fe-4S] cluster</name>
        <dbReference type="ChEBI" id="CHEBI:49883"/>
    </cofactor>
</comment>
<feature type="domain" description="Radical SAM core" evidence="13">
    <location>
        <begin position="4"/>
        <end position="219"/>
    </location>
</feature>
<keyword evidence="3" id="KW-0004">4Fe-4S</keyword>
<evidence type="ECO:0000259" key="13">
    <source>
        <dbReference type="PROSITE" id="PS51918"/>
    </source>
</evidence>
<dbReference type="SFLD" id="SFLDG01067">
    <property type="entry name" value="SPASM/twitch_domain_containing"/>
    <property type="match status" value="1"/>
</dbReference>
<evidence type="ECO:0000256" key="4">
    <source>
        <dbReference type="ARBA" id="ARBA00022691"/>
    </source>
</evidence>
<evidence type="ECO:0000313" key="14">
    <source>
        <dbReference type="EMBL" id="OUM20156.1"/>
    </source>
</evidence>
<dbReference type="InterPro" id="IPR058240">
    <property type="entry name" value="rSAM_sf"/>
</dbReference>
<dbReference type="GO" id="GO:0061798">
    <property type="term" value="F:GTP 3',8'-cyclase activity"/>
    <property type="evidence" value="ECO:0007669"/>
    <property type="project" value="UniProtKB-EC"/>
</dbReference>